<keyword evidence="3" id="KW-1185">Reference proteome</keyword>
<name>A0A0Q2R6D0_VIBFU</name>
<comment type="caution">
    <text evidence="2">The sequence shown here is derived from an EMBL/GenBank/DDBJ whole genome shotgun (WGS) entry which is preliminary data.</text>
</comment>
<dbReference type="OrthoDB" id="5896161at2"/>
<reference evidence="2 3" key="1">
    <citation type="submission" date="2015-08" db="EMBL/GenBank/DDBJ databases">
        <title>Antibacterial properties of a collection of Vibrionaceae strains.</title>
        <authorList>
            <person name="Giubergia S."/>
        </authorList>
    </citation>
    <scope>NUCLEOTIDE SEQUENCE [LARGE SCALE GENOMIC DNA]</scope>
    <source>
        <strain evidence="2 3">S0821</strain>
    </source>
</reference>
<dbReference type="AlphaFoldDB" id="A0A0Q2R6D0"/>
<evidence type="ECO:0000256" key="1">
    <source>
        <dbReference type="SAM" id="MobiDB-lite"/>
    </source>
</evidence>
<evidence type="ECO:0000313" key="3">
    <source>
        <dbReference type="Proteomes" id="UP000051221"/>
    </source>
</evidence>
<evidence type="ECO:0000313" key="2">
    <source>
        <dbReference type="EMBL" id="KQH87677.1"/>
    </source>
</evidence>
<feature type="region of interest" description="Disordered" evidence="1">
    <location>
        <begin position="21"/>
        <end position="61"/>
    </location>
</feature>
<dbReference type="EMBL" id="LKHS01000002">
    <property type="protein sequence ID" value="KQH87677.1"/>
    <property type="molecule type" value="Genomic_DNA"/>
</dbReference>
<sequence length="61" mass="7054">MKHFLPSSVMLMPFVVKHYPETDDEIRDDEQQHESSPQLDLEDKQTSPAESGRKRKKDAAV</sequence>
<gene>
    <name evidence="2" type="ORF">AMR76_03610</name>
</gene>
<dbReference type="InParanoid" id="A0A0Q2R6D0"/>
<organism evidence="2 3">
    <name type="scientific">Vibrio furnissii</name>
    <dbReference type="NCBI Taxonomy" id="29494"/>
    <lineage>
        <taxon>Bacteria</taxon>
        <taxon>Pseudomonadati</taxon>
        <taxon>Pseudomonadota</taxon>
        <taxon>Gammaproteobacteria</taxon>
        <taxon>Vibrionales</taxon>
        <taxon>Vibrionaceae</taxon>
        <taxon>Vibrio</taxon>
    </lineage>
</organism>
<dbReference type="Proteomes" id="UP000051221">
    <property type="component" value="Unassembled WGS sequence"/>
</dbReference>
<proteinExistence type="predicted"/>
<dbReference type="RefSeq" id="WP_014257238.1">
    <property type="nucleotide sequence ID" value="NZ_CAWQRI010000081.1"/>
</dbReference>
<accession>A0A0Q2R6D0</accession>
<protein>
    <submittedName>
        <fullName evidence="2">Uncharacterized protein</fullName>
    </submittedName>
</protein>